<evidence type="ECO:0000313" key="1">
    <source>
        <dbReference type="EMBL" id="KAI3770757.1"/>
    </source>
</evidence>
<reference evidence="2" key="1">
    <citation type="journal article" date="2022" name="Mol. Ecol. Resour.">
        <title>The genomes of chicory, endive, great burdock and yacon provide insights into Asteraceae palaeo-polyploidization history and plant inulin production.</title>
        <authorList>
            <person name="Fan W."/>
            <person name="Wang S."/>
            <person name="Wang H."/>
            <person name="Wang A."/>
            <person name="Jiang F."/>
            <person name="Liu H."/>
            <person name="Zhao H."/>
            <person name="Xu D."/>
            <person name="Zhang Y."/>
        </authorList>
    </citation>
    <scope>NUCLEOTIDE SEQUENCE [LARGE SCALE GENOMIC DNA]</scope>
    <source>
        <strain evidence="2">cv. Niubang</strain>
    </source>
</reference>
<accession>A0ACB9FJF1</accession>
<sequence>MPNANPPIPAGVKVKEKEKYFVEEKRRANGDKLAKSYLLQSLPNDIYTTIDSYKETANRMWIQIEKMMMGTKLGNQLKVTICINNYEDFKAREGESLEETYDRFCLLLNELSKNHIHKTIRQNKALSEIGLHEVYEILKQNEEEVSEIVEANRKVDKPTDTLALGEDDDSDVDPELHDIKEAMLFLTKAVQKKFFKRSTPNNQRPTEAKLEIKGADEPPKCYNCGKTGHFARECRKPVVKNVEYYKNKLLLDKQKEAGKALLAKDAHWLNLTDDEEEEDAHAHLRFMASNSEPYNSDNDDHASQSSEDGSEVSSSTYTALLDQMQIMMLKLKDLTDRLKGKQALVAKLEARLLNNEKVLTQVNGECADNLSWAKSLQAEKAKIAESNKALNEQISDFSSKLKKSERETEDYMNKYEFALVQKNDLLNKLKVLELRLHKLGQSDQTIHLITCKEFRDPKDKSGLGYENPCYLTKALSETPTLYKFEYLDLGPEYKIQFMESLEEVEAQEDLNRKKTENVQLPFVYDELNASYRTRELTLSTDYFHSYSNEEIHSKPVEPKIYVPPLVLEKKLVQLEQDFEKERELFESEINKLSKHLSSLTTEVLQEQQEKTNLQMDLEVAMSSFDNERGLLISKIEELQLQIPAKCKDTSVTEGSHYENQSVKSEASSCKAFIGVTDNYFDIPSNSCHSPNLGEDIQSDEEFFSALMNSKECLNDDVNKFDFDPKLPSHTEFLDKEKNKIFPDLMDMGESSNSTSKRVSVNASQSKYTSKSKRHSQKRRKPAKSQKTSISQFHSSDSRFTDFSDNQFTQKGVKQVWVAKQSLKDKNNKSFNSAFSDRKNNISSGVFNKDAIFGHHFTFPRNINSIEHFIHLAHDNIYCYWCGSNDFVDKYTASDWFGKYKYYYRTSHSSAHKHRKGPASHVWYLDSGCSKHMTGRKELLSNFTDKYCSTVRFGNDHFSPIMGYRDIVRDNITIKKVSYVEGLGYNLFSIGKFCDKNLEVNFKARRCSIRTEDGTELLSGTRRSNLYTIDLASVKPTKDVCLLSKASLQQNRLWHRRLSYLNFKNINKLVIGGLVKGFPELKYEKEHLCTACEMGKMKKASHKPKVEPSTSRSLKLIHMDLCGPMRIQSINGKKYVLVMLTAQSIRTDNGKEFKNKVLSTYLESIDITHTYSAARTPQQNGVVERRNRTLVEAARTMLTQSKLPLFLWAEAVATACFTQNRSIVNKRFGKTPYEIINNRIPNINFFHVFGCRCFVLNDREDLGKFNPKADEGVFIGYSSESTAYRVYIKKTKTVTESVNVTFDELEDLASEHISSEPALTRFLAID</sequence>
<dbReference type="Proteomes" id="UP001055879">
    <property type="component" value="Linkage Group LG01"/>
</dbReference>
<proteinExistence type="predicted"/>
<name>A0ACB9FJF1_ARCLA</name>
<keyword evidence="2" id="KW-1185">Reference proteome</keyword>
<dbReference type="EMBL" id="CM042047">
    <property type="protein sequence ID" value="KAI3770757.1"/>
    <property type="molecule type" value="Genomic_DNA"/>
</dbReference>
<evidence type="ECO:0000313" key="2">
    <source>
        <dbReference type="Proteomes" id="UP001055879"/>
    </source>
</evidence>
<protein>
    <submittedName>
        <fullName evidence="1">Uncharacterized protein</fullName>
    </submittedName>
</protein>
<gene>
    <name evidence="1" type="ORF">L6452_01900</name>
</gene>
<comment type="caution">
    <text evidence="1">The sequence shown here is derived from an EMBL/GenBank/DDBJ whole genome shotgun (WGS) entry which is preliminary data.</text>
</comment>
<reference evidence="1 2" key="2">
    <citation type="journal article" date="2022" name="Mol. Ecol. Resour.">
        <title>The genomes of chicory, endive, great burdock and yacon provide insights into Asteraceae paleo-polyploidization history and plant inulin production.</title>
        <authorList>
            <person name="Fan W."/>
            <person name="Wang S."/>
            <person name="Wang H."/>
            <person name="Wang A."/>
            <person name="Jiang F."/>
            <person name="Liu H."/>
            <person name="Zhao H."/>
            <person name="Xu D."/>
            <person name="Zhang Y."/>
        </authorList>
    </citation>
    <scope>NUCLEOTIDE SEQUENCE [LARGE SCALE GENOMIC DNA]</scope>
    <source>
        <strain evidence="2">cv. Niubang</strain>
    </source>
</reference>
<organism evidence="1 2">
    <name type="scientific">Arctium lappa</name>
    <name type="common">Greater burdock</name>
    <name type="synonym">Lappa major</name>
    <dbReference type="NCBI Taxonomy" id="4217"/>
    <lineage>
        <taxon>Eukaryota</taxon>
        <taxon>Viridiplantae</taxon>
        <taxon>Streptophyta</taxon>
        <taxon>Embryophyta</taxon>
        <taxon>Tracheophyta</taxon>
        <taxon>Spermatophyta</taxon>
        <taxon>Magnoliopsida</taxon>
        <taxon>eudicotyledons</taxon>
        <taxon>Gunneridae</taxon>
        <taxon>Pentapetalae</taxon>
        <taxon>asterids</taxon>
        <taxon>campanulids</taxon>
        <taxon>Asterales</taxon>
        <taxon>Asteraceae</taxon>
        <taxon>Carduoideae</taxon>
        <taxon>Cardueae</taxon>
        <taxon>Arctiinae</taxon>
        <taxon>Arctium</taxon>
    </lineage>
</organism>